<dbReference type="EMBL" id="JBFXLQ010000005">
    <property type="protein sequence ID" value="KAL2870645.1"/>
    <property type="molecule type" value="Genomic_DNA"/>
</dbReference>
<keyword evidence="5" id="KW-1185">Reference proteome</keyword>
<evidence type="ECO:0000313" key="4">
    <source>
        <dbReference type="EMBL" id="KAL2870645.1"/>
    </source>
</evidence>
<name>A0ABR4M1N8_9EURO</name>
<feature type="region of interest" description="Disordered" evidence="1">
    <location>
        <begin position="391"/>
        <end position="445"/>
    </location>
</feature>
<protein>
    <submittedName>
        <fullName evidence="4">Uncharacterized protein</fullName>
    </submittedName>
</protein>
<dbReference type="Proteomes" id="UP001610432">
    <property type="component" value="Unassembled WGS sequence"/>
</dbReference>
<feature type="region of interest" description="Disordered" evidence="1">
    <location>
        <begin position="293"/>
        <end position="314"/>
    </location>
</feature>
<evidence type="ECO:0000259" key="3">
    <source>
        <dbReference type="Pfam" id="PF23395"/>
    </source>
</evidence>
<evidence type="ECO:0000259" key="2">
    <source>
        <dbReference type="Pfam" id="PF23394"/>
    </source>
</evidence>
<dbReference type="InterPro" id="IPR057559">
    <property type="entry name" value="SAM_6"/>
</dbReference>
<organism evidence="4 5">
    <name type="scientific">Aspergillus lucknowensis</name>
    <dbReference type="NCBI Taxonomy" id="176173"/>
    <lineage>
        <taxon>Eukaryota</taxon>
        <taxon>Fungi</taxon>
        <taxon>Dikarya</taxon>
        <taxon>Ascomycota</taxon>
        <taxon>Pezizomycotina</taxon>
        <taxon>Eurotiomycetes</taxon>
        <taxon>Eurotiomycetidae</taxon>
        <taxon>Eurotiales</taxon>
        <taxon>Aspergillaceae</taxon>
        <taxon>Aspergillus</taxon>
        <taxon>Aspergillus subgen. Nidulantes</taxon>
    </lineage>
</organism>
<feature type="compositionally biased region" description="Polar residues" evidence="1">
    <location>
        <begin position="298"/>
        <end position="310"/>
    </location>
</feature>
<feature type="region of interest" description="Disordered" evidence="1">
    <location>
        <begin position="332"/>
        <end position="353"/>
    </location>
</feature>
<proteinExistence type="predicted"/>
<feature type="domain" description="DUF7102" evidence="2">
    <location>
        <begin position="533"/>
        <end position="731"/>
    </location>
</feature>
<feature type="region of interest" description="Disordered" evidence="1">
    <location>
        <begin position="466"/>
        <end position="494"/>
    </location>
</feature>
<dbReference type="RefSeq" id="XP_070889624.1">
    <property type="nucleotide sequence ID" value="XM_071032256.1"/>
</dbReference>
<feature type="compositionally biased region" description="Polar residues" evidence="1">
    <location>
        <begin position="332"/>
        <end position="345"/>
    </location>
</feature>
<feature type="domain" description="SAM-like" evidence="3">
    <location>
        <begin position="761"/>
        <end position="843"/>
    </location>
</feature>
<gene>
    <name evidence="4" type="ORF">BJX67DRAFT_377985</name>
</gene>
<feature type="compositionally biased region" description="Basic residues" evidence="1">
    <location>
        <begin position="574"/>
        <end position="588"/>
    </location>
</feature>
<comment type="caution">
    <text evidence="4">The sequence shown here is derived from an EMBL/GenBank/DDBJ whole genome shotgun (WGS) entry which is preliminary data.</text>
</comment>
<feature type="region of interest" description="Disordered" evidence="1">
    <location>
        <begin position="565"/>
        <end position="592"/>
    </location>
</feature>
<dbReference type="Pfam" id="PF23394">
    <property type="entry name" value="DUF7102"/>
    <property type="match status" value="1"/>
</dbReference>
<sequence length="861" mass="94758">MEPSLLDYARYHGIACSYTAIDPLQHIDNALKTHDGNNVLPRAVQLEYADHFHSARVSLEESLQRERLKVPKESACSLASIVHDVYTGSLEELRWSDILPSFHRIDDMKLEPLILGIEDENCTKLSQRPLCYTLHDSDIQKSMALPKTVSLANPVSGSLLGRGAPLQQTKQEKLGCTRDSFSLIQCVRSTGITPVKEIEYALGRLLNTDTLEPEHPIVPLYDHHFTPSPTPISEEHMLPSPVSSLTDCDSCCDHSKLPESKPENCVSVSVGDPSRFETQPCTLPSVLSIDGCGKKTDSISSRTPSNTSIPFNRISDSVAGYNTDFRQNISRLSPSNVAASESPRTQPVKDADTPFEQGTVIECHSKNSGSLSRITPLEKASKAYCNKDDGMAGPEAVDSSHTTTASNRSRQARRPGPSQELRQQNTSNARDATDRIEPAQQRALPQIARANLGSLSSFMETRGITTQKQVDSASPHFASRKRYQDASQKNGTRTPCVANRQWASCITTGVSTHGPSTTLTQTPRVPTQNEDLIIVLSTALLKTHLRIIQYIEGTEHPPTLIYRDYTNSPPQHQLKSRHNLSRSQHQRPHITSLPAPEEADIVLSPKTGIALTTAQATMQLYLPGHKAACLQPGGPKTINSPLRDQIYRLSCRYEQLYILVFYGTEQSKKCKPRVSNQHSTTDKRLLSSMASLTAFCSSMAGYANTTPLLIPSVPEIAAGWILALAHKHACRIPAPGVQSQYGISFTPVNPKPQIGLSLGDMEESTWELFLRRMGLNPYAAHVAMAVLRRTAGGSASDGGYHQVALPQNSAGHLSRFVEMSPDERRTLFGDLLGEGMLKRVDTLIERDWQCDWALNLDGMVQ</sequence>
<reference evidence="4 5" key="1">
    <citation type="submission" date="2024-07" db="EMBL/GenBank/DDBJ databases">
        <title>Section-level genome sequencing and comparative genomics of Aspergillus sections Usti and Cavernicolus.</title>
        <authorList>
            <consortium name="Lawrence Berkeley National Laboratory"/>
            <person name="Nybo J.L."/>
            <person name="Vesth T.C."/>
            <person name="Theobald S."/>
            <person name="Frisvad J.C."/>
            <person name="Larsen T.O."/>
            <person name="Kjaerboelling I."/>
            <person name="Rothschild-Mancinelli K."/>
            <person name="Lyhne E.K."/>
            <person name="Kogle M.E."/>
            <person name="Barry K."/>
            <person name="Clum A."/>
            <person name="Na H."/>
            <person name="Ledsgaard L."/>
            <person name="Lin J."/>
            <person name="Lipzen A."/>
            <person name="Kuo A."/>
            <person name="Riley R."/>
            <person name="Mondo S."/>
            <person name="Labutti K."/>
            <person name="Haridas S."/>
            <person name="Pangalinan J."/>
            <person name="Salamov A.A."/>
            <person name="Simmons B.A."/>
            <person name="Magnuson J.K."/>
            <person name="Chen J."/>
            <person name="Drula E."/>
            <person name="Henrissat B."/>
            <person name="Wiebenga A."/>
            <person name="Lubbers R.J."/>
            <person name="Gomes A.C."/>
            <person name="Macurrencykelacurrency M.R."/>
            <person name="Stajich J."/>
            <person name="Grigoriev I.V."/>
            <person name="Mortensen U.H."/>
            <person name="De Vries R.P."/>
            <person name="Baker S.E."/>
            <person name="Andersen M.R."/>
        </authorList>
    </citation>
    <scope>NUCLEOTIDE SEQUENCE [LARGE SCALE GENOMIC DNA]</scope>
    <source>
        <strain evidence="4 5">CBS 449.75</strain>
    </source>
</reference>
<accession>A0ABR4M1N8</accession>
<evidence type="ECO:0000313" key="5">
    <source>
        <dbReference type="Proteomes" id="UP001610432"/>
    </source>
</evidence>
<dbReference type="InterPro" id="IPR055528">
    <property type="entry name" value="DUF7102"/>
</dbReference>
<evidence type="ECO:0000256" key="1">
    <source>
        <dbReference type="SAM" id="MobiDB-lite"/>
    </source>
</evidence>
<dbReference type="Pfam" id="PF23395">
    <property type="entry name" value="SAM_6"/>
    <property type="match status" value="1"/>
</dbReference>
<dbReference type="GeneID" id="98147328"/>
<feature type="compositionally biased region" description="Polar residues" evidence="1">
    <location>
        <begin position="420"/>
        <end position="430"/>
    </location>
</feature>
<feature type="compositionally biased region" description="Polar residues" evidence="1">
    <location>
        <begin position="399"/>
        <end position="409"/>
    </location>
</feature>